<keyword evidence="1" id="KW-0812">Transmembrane</keyword>
<keyword evidence="1" id="KW-0472">Membrane</keyword>
<feature type="domain" description="FecR protein" evidence="2">
    <location>
        <begin position="124"/>
        <end position="213"/>
    </location>
</feature>
<protein>
    <submittedName>
        <fullName evidence="4">FecR family protein</fullName>
    </submittedName>
</protein>
<organism evidence="4 5">
    <name type="scientific">Filimonas lacunae</name>
    <dbReference type="NCBI Taxonomy" id="477680"/>
    <lineage>
        <taxon>Bacteria</taxon>
        <taxon>Pseudomonadati</taxon>
        <taxon>Bacteroidota</taxon>
        <taxon>Chitinophagia</taxon>
        <taxon>Chitinophagales</taxon>
        <taxon>Chitinophagaceae</taxon>
        <taxon>Filimonas</taxon>
    </lineage>
</organism>
<dbReference type="PIRSF" id="PIRSF018266">
    <property type="entry name" value="FecR"/>
    <property type="match status" value="1"/>
</dbReference>
<accession>A0A173MF16</accession>
<dbReference type="EMBL" id="FTOR01000006">
    <property type="protein sequence ID" value="SIT24242.1"/>
    <property type="molecule type" value="Genomic_DNA"/>
</dbReference>
<keyword evidence="5" id="KW-1185">Reference proteome</keyword>
<dbReference type="Proteomes" id="UP000186917">
    <property type="component" value="Unassembled WGS sequence"/>
</dbReference>
<evidence type="ECO:0000259" key="3">
    <source>
        <dbReference type="Pfam" id="PF16344"/>
    </source>
</evidence>
<dbReference type="PANTHER" id="PTHR30273">
    <property type="entry name" value="PERIPLASMIC SIGNAL SENSOR AND SIGMA FACTOR ACTIVATOR FECR-RELATED"/>
    <property type="match status" value="1"/>
</dbReference>
<dbReference type="InterPro" id="IPR006860">
    <property type="entry name" value="FecR"/>
</dbReference>
<feature type="domain" description="Protein FecR C-terminal" evidence="3">
    <location>
        <begin position="259"/>
        <end position="327"/>
    </location>
</feature>
<feature type="transmembrane region" description="Helical" evidence="1">
    <location>
        <begin position="85"/>
        <end position="102"/>
    </location>
</feature>
<evidence type="ECO:0000313" key="5">
    <source>
        <dbReference type="Proteomes" id="UP000186917"/>
    </source>
</evidence>
<dbReference type="RefSeq" id="WP_076380309.1">
    <property type="nucleotide sequence ID" value="NZ_AP017422.1"/>
</dbReference>
<dbReference type="InterPro" id="IPR012373">
    <property type="entry name" value="Ferrdict_sens_TM"/>
</dbReference>
<evidence type="ECO:0000256" key="1">
    <source>
        <dbReference type="SAM" id="Phobius"/>
    </source>
</evidence>
<dbReference type="STRING" id="477680.SAMN05421788_10693"/>
<gene>
    <name evidence="4" type="ORF">SAMN05421788_10693</name>
</gene>
<dbReference type="AlphaFoldDB" id="A0A173MF16"/>
<dbReference type="Pfam" id="PF04773">
    <property type="entry name" value="FecR"/>
    <property type="match status" value="1"/>
</dbReference>
<dbReference type="Gene3D" id="2.60.120.1440">
    <property type="match status" value="1"/>
</dbReference>
<dbReference type="Pfam" id="PF16344">
    <property type="entry name" value="FecR_C"/>
    <property type="match status" value="1"/>
</dbReference>
<dbReference type="Gene3D" id="3.55.50.30">
    <property type="match status" value="1"/>
</dbReference>
<keyword evidence="1" id="KW-1133">Transmembrane helix</keyword>
<dbReference type="OrthoDB" id="738872at2"/>
<evidence type="ECO:0000259" key="2">
    <source>
        <dbReference type="Pfam" id="PF04773"/>
    </source>
</evidence>
<dbReference type="InterPro" id="IPR032508">
    <property type="entry name" value="FecR_C"/>
</dbReference>
<evidence type="ECO:0000313" key="4">
    <source>
        <dbReference type="EMBL" id="SIT24242.1"/>
    </source>
</evidence>
<dbReference type="PANTHER" id="PTHR30273:SF2">
    <property type="entry name" value="PROTEIN FECR"/>
    <property type="match status" value="1"/>
</dbReference>
<reference evidence="5" key="1">
    <citation type="submission" date="2017-01" db="EMBL/GenBank/DDBJ databases">
        <authorList>
            <person name="Varghese N."/>
            <person name="Submissions S."/>
        </authorList>
    </citation>
    <scope>NUCLEOTIDE SEQUENCE [LARGE SCALE GENOMIC DNA]</scope>
    <source>
        <strain evidence="5">DSM 21054</strain>
    </source>
</reference>
<sequence length="330" mass="36769">MKENSLWEQEIWQKYRNGTASKKELEQLQAYLQQQDKTELEALFSEEGAVPVPADLASRIRAQLQRAAAPEVVVMSRSQRIVRRMAAAAVLLAAIAGAYYLLRWKNVREQTQLAYQGYDSIVNTTGAPRLVQLPDATKVWLNKRTTLYISTAYARQRQVKLTGEAYFDVVKNAGNPLLIQTGTIRTTVLGTAFNVDNSSRNAVRISLVQGRVQVSKQDATATPVLLLPGETATGAQQADSISTGPTANTDVTGWVRGHLVFNQLPLAEALEKAADYYGITIQADPALLQGKKVTTIYYKNQQWPQVLQHLLFMYQLTYTRKDNLIVISKP</sequence>
<proteinExistence type="predicted"/>
<name>A0A173MF16_9BACT</name>
<dbReference type="GO" id="GO:0016989">
    <property type="term" value="F:sigma factor antagonist activity"/>
    <property type="evidence" value="ECO:0007669"/>
    <property type="project" value="TreeGrafter"/>
</dbReference>
<dbReference type="KEGG" id="fln:FLA_2036"/>